<feature type="region of interest" description="Disordered" evidence="1">
    <location>
        <begin position="1"/>
        <end position="42"/>
    </location>
</feature>
<sequence>MPPGRRHIERAAPPDAVHVVPRDDERRVPEQRAEPHPGTLTAATAGETGLRLISRLTAKETEAVTLVEPMGEGWVVHVEVVEDRRVPSSGDMLALYEAEMDGDGDLLSYRRVRRYRRGMIDDGEGVPR</sequence>
<gene>
    <name evidence="2" type="primary">gvpO</name>
    <name evidence="2" type="ORF">AB0I59_31355</name>
</gene>
<proteinExistence type="predicted"/>
<reference evidence="2 3" key="1">
    <citation type="submission" date="2024-06" db="EMBL/GenBank/DDBJ databases">
        <title>The Natural Products Discovery Center: Release of the First 8490 Sequenced Strains for Exploring Actinobacteria Biosynthetic Diversity.</title>
        <authorList>
            <person name="Kalkreuter E."/>
            <person name="Kautsar S.A."/>
            <person name="Yang D."/>
            <person name="Bader C.D."/>
            <person name="Teijaro C.N."/>
            <person name="Fluegel L."/>
            <person name="Davis C.M."/>
            <person name="Simpson J.R."/>
            <person name="Lauterbach L."/>
            <person name="Steele A.D."/>
            <person name="Gui C."/>
            <person name="Meng S."/>
            <person name="Li G."/>
            <person name="Viehrig K."/>
            <person name="Ye F."/>
            <person name="Su P."/>
            <person name="Kiefer A.F."/>
            <person name="Nichols A."/>
            <person name="Cepeda A.J."/>
            <person name="Yan W."/>
            <person name="Fan B."/>
            <person name="Jiang Y."/>
            <person name="Adhikari A."/>
            <person name="Zheng C.-J."/>
            <person name="Schuster L."/>
            <person name="Cowan T.M."/>
            <person name="Smanski M.J."/>
            <person name="Chevrette M.G."/>
            <person name="De Carvalho L.P.S."/>
            <person name="Shen B."/>
        </authorList>
    </citation>
    <scope>NUCLEOTIDE SEQUENCE [LARGE SCALE GENOMIC DNA]</scope>
    <source>
        <strain evidence="2 3">NPDC050100</strain>
    </source>
</reference>
<keyword evidence="3" id="KW-1185">Reference proteome</keyword>
<feature type="compositionally biased region" description="Basic and acidic residues" evidence="1">
    <location>
        <begin position="20"/>
        <end position="35"/>
    </location>
</feature>
<organism evidence="2 3">
    <name type="scientific">Microtetraspora glauca</name>
    <dbReference type="NCBI Taxonomy" id="1996"/>
    <lineage>
        <taxon>Bacteria</taxon>
        <taxon>Bacillati</taxon>
        <taxon>Actinomycetota</taxon>
        <taxon>Actinomycetes</taxon>
        <taxon>Streptosporangiales</taxon>
        <taxon>Streptosporangiaceae</taxon>
        <taxon>Microtetraspora</taxon>
    </lineage>
</organism>
<dbReference type="Pfam" id="PF05800">
    <property type="entry name" value="GvpO"/>
    <property type="match status" value="1"/>
</dbReference>
<dbReference type="Proteomes" id="UP001551675">
    <property type="component" value="Unassembled WGS sequence"/>
</dbReference>
<evidence type="ECO:0000256" key="1">
    <source>
        <dbReference type="SAM" id="MobiDB-lite"/>
    </source>
</evidence>
<name>A0ABV3GNB1_MICGL</name>
<dbReference type="InterPro" id="IPR008634">
    <property type="entry name" value="Gas-vesicle_GvpO"/>
</dbReference>
<comment type="caution">
    <text evidence="2">The sequence shown here is derived from an EMBL/GenBank/DDBJ whole genome shotgun (WGS) entry which is preliminary data.</text>
</comment>
<dbReference type="RefSeq" id="WP_358138595.1">
    <property type="nucleotide sequence ID" value="NZ_JBFALK010000020.1"/>
</dbReference>
<protein>
    <submittedName>
        <fullName evidence="2">Gas vesicle protein GvpO</fullName>
    </submittedName>
</protein>
<accession>A0ABV3GNB1</accession>
<evidence type="ECO:0000313" key="3">
    <source>
        <dbReference type="Proteomes" id="UP001551675"/>
    </source>
</evidence>
<evidence type="ECO:0000313" key="2">
    <source>
        <dbReference type="EMBL" id="MEV0973125.1"/>
    </source>
</evidence>
<dbReference type="EMBL" id="JBFALK010000020">
    <property type="protein sequence ID" value="MEV0973125.1"/>
    <property type="molecule type" value="Genomic_DNA"/>
</dbReference>